<dbReference type="HOGENOM" id="CLU_1027205_0_0_1"/>
<evidence type="ECO:0000313" key="2">
    <source>
        <dbReference type="EMBL" id="ELR08631.1"/>
    </source>
</evidence>
<accession>L8G9D9</accession>
<keyword evidence="3" id="KW-1185">Reference proteome</keyword>
<dbReference type="InParanoid" id="L8G9D9"/>
<feature type="compositionally biased region" description="Acidic residues" evidence="1">
    <location>
        <begin position="263"/>
        <end position="281"/>
    </location>
</feature>
<reference evidence="3" key="1">
    <citation type="submission" date="2010-09" db="EMBL/GenBank/DDBJ databases">
        <title>The genome sequence of Geomyces destructans 20631-21.</title>
        <authorList>
            <consortium name="The Broad Institute Genome Sequencing Platform"/>
            <person name="Cuomo C.A."/>
            <person name="Blehert D.S."/>
            <person name="Lorch J.M."/>
            <person name="Young S.K."/>
            <person name="Zeng Q."/>
            <person name="Gargeya S."/>
            <person name="Fitzgerald M."/>
            <person name="Haas B."/>
            <person name="Abouelleil A."/>
            <person name="Alvarado L."/>
            <person name="Arachchi H.M."/>
            <person name="Berlin A."/>
            <person name="Brown A."/>
            <person name="Chapman S.B."/>
            <person name="Chen Z."/>
            <person name="Dunbar C."/>
            <person name="Freedman E."/>
            <person name="Gearin G."/>
            <person name="Gellesch M."/>
            <person name="Goldberg J."/>
            <person name="Griggs A."/>
            <person name="Gujja S."/>
            <person name="Heiman D."/>
            <person name="Howarth C."/>
            <person name="Larson L."/>
            <person name="Lui A."/>
            <person name="MacDonald P.J.P."/>
            <person name="Montmayeur A."/>
            <person name="Murphy C."/>
            <person name="Neiman D."/>
            <person name="Pearson M."/>
            <person name="Priest M."/>
            <person name="Roberts A."/>
            <person name="Saif S."/>
            <person name="Shea T."/>
            <person name="Shenoy N."/>
            <person name="Sisk P."/>
            <person name="Stolte C."/>
            <person name="Sykes S."/>
            <person name="Wortman J."/>
            <person name="Nusbaum C."/>
            <person name="Birren B."/>
        </authorList>
    </citation>
    <scope>NUCLEOTIDE SEQUENCE [LARGE SCALE GENOMIC DNA]</scope>
    <source>
        <strain evidence="3">ATCC MYA-4855 / 20631-21</strain>
    </source>
</reference>
<protein>
    <submittedName>
        <fullName evidence="2">Uncharacterized protein</fullName>
    </submittedName>
</protein>
<dbReference type="AlphaFoldDB" id="L8G9D9"/>
<name>L8G9D9_PSED2</name>
<sequence>MGPFQRSASQTKLFDNNAWKQIRKKLDPEIRRLTLRYGRATDKELEAIVNDVTLSVDFDENFALRDKALYKARGNTNTWKHRTITCMMEWVGKTLTKPSMSFLLNEQDLSRLFEVFESIYSVVDAESVFCWASRYILFYEKIESSELRPNGTASIAPGPFWIKYWFVSLAVKVKLHLDFEQNHGVRNGVPRQVLLNWFDAYPRNQHTNIGPKRLKFKDMYGRRRKMPLIDDQIAQQSIGTLKDDIDWGSADEDGSSNDRPEQFMDDENDDDDDDDHYDDDTNGAYSSRRSLQDVFEEGL</sequence>
<dbReference type="Proteomes" id="UP000011064">
    <property type="component" value="Unassembled WGS sequence"/>
</dbReference>
<dbReference type="EMBL" id="GL573693">
    <property type="protein sequence ID" value="ELR08631.1"/>
    <property type="molecule type" value="Genomic_DNA"/>
</dbReference>
<gene>
    <name evidence="2" type="ORF">GMDG_08649</name>
</gene>
<feature type="region of interest" description="Disordered" evidence="1">
    <location>
        <begin position="241"/>
        <end position="299"/>
    </location>
</feature>
<evidence type="ECO:0000313" key="3">
    <source>
        <dbReference type="Proteomes" id="UP000011064"/>
    </source>
</evidence>
<organism evidence="2 3">
    <name type="scientific">Pseudogymnoascus destructans (strain ATCC MYA-4855 / 20631-21)</name>
    <name type="common">Bat white-nose syndrome fungus</name>
    <name type="synonym">Geomyces destructans</name>
    <dbReference type="NCBI Taxonomy" id="658429"/>
    <lineage>
        <taxon>Eukaryota</taxon>
        <taxon>Fungi</taxon>
        <taxon>Dikarya</taxon>
        <taxon>Ascomycota</taxon>
        <taxon>Pezizomycotina</taxon>
        <taxon>Leotiomycetes</taxon>
        <taxon>Thelebolales</taxon>
        <taxon>Thelebolaceae</taxon>
        <taxon>Pseudogymnoascus</taxon>
    </lineage>
</organism>
<evidence type="ECO:0000256" key="1">
    <source>
        <dbReference type="SAM" id="MobiDB-lite"/>
    </source>
</evidence>
<dbReference type="VEuPathDB" id="FungiDB:GMDG_08649"/>
<proteinExistence type="predicted"/>